<dbReference type="Proteomes" id="UP001189429">
    <property type="component" value="Unassembled WGS sequence"/>
</dbReference>
<proteinExistence type="predicted"/>
<keyword evidence="3" id="KW-1185">Reference proteome</keyword>
<feature type="region of interest" description="Disordered" evidence="1">
    <location>
        <begin position="22"/>
        <end position="41"/>
    </location>
</feature>
<sequence>MEGPVWLSSRSRCCCCSSFPTSPLPPSLPLRPSPPPPSLAQTSETLALPVVRGLGERISQQHAKLFDEIDNVQKSMVERAESLEHQFSAVSSAAFLCFRCVGSVDSAGGAIASFTILRDRPVPRGHNCMAVGRRRRLASLVYMAGSMILSTPPRRRRLRTSS</sequence>
<name>A0ABN9QQV1_9DINO</name>
<accession>A0ABN9QQV1</accession>
<evidence type="ECO:0000256" key="1">
    <source>
        <dbReference type="SAM" id="MobiDB-lite"/>
    </source>
</evidence>
<evidence type="ECO:0008006" key="4">
    <source>
        <dbReference type="Google" id="ProtNLM"/>
    </source>
</evidence>
<comment type="caution">
    <text evidence="2">The sequence shown here is derived from an EMBL/GenBank/DDBJ whole genome shotgun (WGS) entry which is preliminary data.</text>
</comment>
<organism evidence="2 3">
    <name type="scientific">Prorocentrum cordatum</name>
    <dbReference type="NCBI Taxonomy" id="2364126"/>
    <lineage>
        <taxon>Eukaryota</taxon>
        <taxon>Sar</taxon>
        <taxon>Alveolata</taxon>
        <taxon>Dinophyceae</taxon>
        <taxon>Prorocentrales</taxon>
        <taxon>Prorocentraceae</taxon>
        <taxon>Prorocentrum</taxon>
    </lineage>
</organism>
<evidence type="ECO:0000313" key="3">
    <source>
        <dbReference type="Proteomes" id="UP001189429"/>
    </source>
</evidence>
<dbReference type="EMBL" id="CAUYUJ010003903">
    <property type="protein sequence ID" value="CAK0807338.1"/>
    <property type="molecule type" value="Genomic_DNA"/>
</dbReference>
<feature type="compositionally biased region" description="Pro residues" evidence="1">
    <location>
        <begin position="22"/>
        <end position="38"/>
    </location>
</feature>
<reference evidence="2" key="1">
    <citation type="submission" date="2023-10" db="EMBL/GenBank/DDBJ databases">
        <authorList>
            <person name="Chen Y."/>
            <person name="Shah S."/>
            <person name="Dougan E. K."/>
            <person name="Thang M."/>
            <person name="Chan C."/>
        </authorList>
    </citation>
    <scope>NUCLEOTIDE SEQUENCE [LARGE SCALE GENOMIC DNA]</scope>
</reference>
<evidence type="ECO:0000313" key="2">
    <source>
        <dbReference type="EMBL" id="CAK0807338.1"/>
    </source>
</evidence>
<protein>
    <recommendedName>
        <fullName evidence="4">t-SNARE coiled-coil homology domain-containing protein</fullName>
    </recommendedName>
</protein>
<gene>
    <name evidence="2" type="ORF">PCOR1329_LOCUS13243</name>
</gene>